<dbReference type="PRINTS" id="PR01217">
    <property type="entry name" value="PRICHEXTENSN"/>
</dbReference>
<reference evidence="7" key="1">
    <citation type="submission" date="2024-10" db="EMBL/GenBank/DDBJ databases">
        <authorList>
            <person name="Ryan C."/>
        </authorList>
    </citation>
    <scope>NUCLEOTIDE SEQUENCE [LARGE SCALE GENOMIC DNA]</scope>
</reference>
<sequence length="382" mass="41165">MGMGAQTQRPPVWWAPSPSPNSPPSKTPSALPPPPPQPRRPHSPLRLPPPPPLPPGFFPPSFPPPLPPPSPCGLPIPPPPPPGVGVTTSVAPPRAFPYPGGSISAAEGGRFVEYLAHDRGVPVTAPTRSVVPAEEDLAGVPPHLLPLKKRVVRYHPYEAAAAIQEMASHHIYYGGGEGGFLLAVAPMATTTGTRQDEDERDEDGLRAELLRLGIVRRPALVLTKQLTVSDRSRNMARLLLPDGLVAPSPLLGMFNPAERRRVFGAGLPVPALDRLGRAYRMSLRRDRKARTYRLTGQWSLFLSRHDMRAGDAVEVRAFRPSAWQARLDSRGEGGLGMALLHRRDAAGDGHLLGYRWCNRERDAADGLLRIAATAHLATAAGA</sequence>
<dbReference type="Proteomes" id="UP001497457">
    <property type="component" value="Unassembled WGS sequence"/>
</dbReference>
<evidence type="ECO:0000256" key="1">
    <source>
        <dbReference type="ARBA" id="ARBA00004123"/>
    </source>
</evidence>
<evidence type="ECO:0000256" key="3">
    <source>
        <dbReference type="ARBA" id="ARBA00023125"/>
    </source>
</evidence>
<comment type="caution">
    <text evidence="7">The sequence shown here is derived from an EMBL/GenBank/DDBJ whole genome shotgun (WGS) entry which is preliminary data.</text>
</comment>
<dbReference type="AlphaFoldDB" id="A0ABC9GRU8"/>
<dbReference type="GO" id="GO:0005634">
    <property type="term" value="C:nucleus"/>
    <property type="evidence" value="ECO:0007669"/>
    <property type="project" value="UniProtKB-SubCell"/>
</dbReference>
<dbReference type="GO" id="GO:0003677">
    <property type="term" value="F:DNA binding"/>
    <property type="evidence" value="ECO:0007669"/>
    <property type="project" value="UniProtKB-KW"/>
</dbReference>
<dbReference type="EMBL" id="CAXIPR030000001">
    <property type="protein sequence ID" value="CAM0144368.1"/>
    <property type="molecule type" value="Genomic_DNA"/>
</dbReference>
<dbReference type="PANTHER" id="PTHR34397:SF5">
    <property type="entry name" value="TF-B3 DOMAIN-CONTAINING PROTEIN"/>
    <property type="match status" value="1"/>
</dbReference>
<keyword evidence="5" id="KW-0539">Nucleus</keyword>
<feature type="compositionally biased region" description="Pro residues" evidence="6">
    <location>
        <begin position="17"/>
        <end position="38"/>
    </location>
</feature>
<keyword evidence="2" id="KW-0805">Transcription regulation</keyword>
<comment type="subcellular location">
    <subcellularLocation>
        <location evidence="1">Nucleus</location>
    </subcellularLocation>
</comment>
<gene>
    <name evidence="7" type="ORF">URODEC1_LOCUS43578</name>
</gene>
<keyword evidence="4" id="KW-0804">Transcription</keyword>
<protein>
    <recommendedName>
        <fullName evidence="9">TF-B3 domain-containing protein</fullName>
    </recommendedName>
</protein>
<evidence type="ECO:0008006" key="9">
    <source>
        <dbReference type="Google" id="ProtNLM"/>
    </source>
</evidence>
<dbReference type="InterPro" id="IPR015300">
    <property type="entry name" value="DNA-bd_pseudobarrel_sf"/>
</dbReference>
<keyword evidence="8" id="KW-1185">Reference proteome</keyword>
<evidence type="ECO:0000313" key="7">
    <source>
        <dbReference type="EMBL" id="CAM0144368.1"/>
    </source>
</evidence>
<organism evidence="7 8">
    <name type="scientific">Urochloa decumbens</name>
    <dbReference type="NCBI Taxonomy" id="240449"/>
    <lineage>
        <taxon>Eukaryota</taxon>
        <taxon>Viridiplantae</taxon>
        <taxon>Streptophyta</taxon>
        <taxon>Embryophyta</taxon>
        <taxon>Tracheophyta</taxon>
        <taxon>Spermatophyta</taxon>
        <taxon>Magnoliopsida</taxon>
        <taxon>Liliopsida</taxon>
        <taxon>Poales</taxon>
        <taxon>Poaceae</taxon>
        <taxon>PACMAD clade</taxon>
        <taxon>Panicoideae</taxon>
        <taxon>Panicodae</taxon>
        <taxon>Paniceae</taxon>
        <taxon>Melinidinae</taxon>
        <taxon>Urochloa</taxon>
    </lineage>
</organism>
<dbReference type="SUPFAM" id="SSF101936">
    <property type="entry name" value="DNA-binding pseudobarrel domain"/>
    <property type="match status" value="1"/>
</dbReference>
<keyword evidence="3" id="KW-0238">DNA-binding</keyword>
<evidence type="ECO:0000256" key="4">
    <source>
        <dbReference type="ARBA" id="ARBA00023163"/>
    </source>
</evidence>
<feature type="region of interest" description="Disordered" evidence="6">
    <location>
        <begin position="1"/>
        <end position="88"/>
    </location>
</feature>
<accession>A0ABC9GRU8</accession>
<evidence type="ECO:0000313" key="8">
    <source>
        <dbReference type="Proteomes" id="UP001497457"/>
    </source>
</evidence>
<dbReference type="Gene3D" id="2.40.330.10">
    <property type="entry name" value="DNA-binding pseudobarrel domain"/>
    <property type="match status" value="1"/>
</dbReference>
<feature type="compositionally biased region" description="Pro residues" evidence="6">
    <location>
        <begin position="46"/>
        <end position="83"/>
    </location>
</feature>
<proteinExistence type="predicted"/>
<evidence type="ECO:0000256" key="5">
    <source>
        <dbReference type="ARBA" id="ARBA00023242"/>
    </source>
</evidence>
<name>A0ABC9GRU8_9POAL</name>
<evidence type="ECO:0000256" key="6">
    <source>
        <dbReference type="SAM" id="MobiDB-lite"/>
    </source>
</evidence>
<dbReference type="PANTHER" id="PTHR34397">
    <property type="entry name" value="OS05G0237600 PROTEIN"/>
    <property type="match status" value="1"/>
</dbReference>
<evidence type="ECO:0000256" key="2">
    <source>
        <dbReference type="ARBA" id="ARBA00023015"/>
    </source>
</evidence>